<name>A0A238L477_9RHOB</name>
<dbReference type="AlphaFoldDB" id="A0A238L477"/>
<dbReference type="RefSeq" id="WP_141194918.1">
    <property type="nucleotide sequence ID" value="NZ_FXYF01000017.1"/>
</dbReference>
<evidence type="ECO:0000259" key="1">
    <source>
        <dbReference type="Pfam" id="PF18536"/>
    </source>
</evidence>
<protein>
    <recommendedName>
        <fullName evidence="1">DUF5623 domain-containing protein</fullName>
    </recommendedName>
</protein>
<dbReference type="InterPro" id="IPR040531">
    <property type="entry name" value="DUF5623"/>
</dbReference>
<evidence type="ECO:0000313" key="3">
    <source>
        <dbReference type="Proteomes" id="UP000207598"/>
    </source>
</evidence>
<sequence length="437" mass="49656">MLISEIRPSTVAGVKRLASQLKKQHGIKYSDALDQASMAAGKANFRHALRSLPRTGNRPEIHYVLLTIYWSDKDRRHQCGRETLKIDLSKPIHEICTKKSLKYVRGFGNLRMVADDHFVCDSIAPSQEYAREGICTAERSLRFMEYTGLRPSRDPRKLDTRGHNNEKLPNLDHSTDWFDSNTGQYFLIDEPYSGAPDENERTAWAKRNGWQIEKTSWPGMYRPYDCDLYVAADSRYGSDIESIVKRINDIPIPLVAENWDGESSSSWDTFCSPMAETAQDRRRARCKGMIYPSASKTTVPYNFNPGTSRRRPIGELGIEGHIEAGRIIKGVLRSEFSPYGACSRMSSLRSDLEDWLGLEIGRGQLEGPEFFEVYYREIDADKSHQETLRSSADVVASLHILRKKLAVAYPNCAPLRQQLRRIDVSIAMIESAAKAPR</sequence>
<feature type="domain" description="DUF5623" evidence="1">
    <location>
        <begin position="309"/>
        <end position="425"/>
    </location>
</feature>
<dbReference type="Gene3D" id="1.20.1260.40">
    <property type="match status" value="1"/>
</dbReference>
<dbReference type="OrthoDB" id="6059332at2"/>
<dbReference type="EMBL" id="FXYF01000017">
    <property type="protein sequence ID" value="SMX49829.1"/>
    <property type="molecule type" value="Genomic_DNA"/>
</dbReference>
<dbReference type="Pfam" id="PF18536">
    <property type="entry name" value="DUF5623"/>
    <property type="match status" value="1"/>
</dbReference>
<organism evidence="2 3">
    <name type="scientific">Maliponia aquimaris</name>
    <dbReference type="NCBI Taxonomy" id="1673631"/>
    <lineage>
        <taxon>Bacteria</taxon>
        <taxon>Pseudomonadati</taxon>
        <taxon>Pseudomonadota</taxon>
        <taxon>Alphaproteobacteria</taxon>
        <taxon>Rhodobacterales</taxon>
        <taxon>Paracoccaceae</taxon>
        <taxon>Maliponia</taxon>
    </lineage>
</organism>
<proteinExistence type="predicted"/>
<gene>
    <name evidence="2" type="ORF">MAA8898_04465</name>
</gene>
<reference evidence="2 3" key="1">
    <citation type="submission" date="2017-05" db="EMBL/GenBank/DDBJ databases">
        <authorList>
            <person name="Song R."/>
            <person name="Chenine A.L."/>
            <person name="Ruprecht R.M."/>
        </authorList>
    </citation>
    <scope>NUCLEOTIDE SEQUENCE [LARGE SCALE GENOMIC DNA]</scope>
    <source>
        <strain evidence="2 3">CECT 8898</strain>
    </source>
</reference>
<dbReference type="Proteomes" id="UP000207598">
    <property type="component" value="Unassembled WGS sequence"/>
</dbReference>
<accession>A0A238L477</accession>
<keyword evidence="3" id="KW-1185">Reference proteome</keyword>
<evidence type="ECO:0000313" key="2">
    <source>
        <dbReference type="EMBL" id="SMX49829.1"/>
    </source>
</evidence>